<evidence type="ECO:0000313" key="2">
    <source>
        <dbReference type="Proteomes" id="UP000027222"/>
    </source>
</evidence>
<organism evidence="1 2">
    <name type="scientific">Galerina marginata (strain CBS 339.88)</name>
    <dbReference type="NCBI Taxonomy" id="685588"/>
    <lineage>
        <taxon>Eukaryota</taxon>
        <taxon>Fungi</taxon>
        <taxon>Dikarya</taxon>
        <taxon>Basidiomycota</taxon>
        <taxon>Agaricomycotina</taxon>
        <taxon>Agaricomycetes</taxon>
        <taxon>Agaricomycetidae</taxon>
        <taxon>Agaricales</taxon>
        <taxon>Agaricineae</taxon>
        <taxon>Strophariaceae</taxon>
        <taxon>Galerina</taxon>
    </lineage>
</organism>
<dbReference type="EMBL" id="KL142383">
    <property type="protein sequence ID" value="KDR74592.1"/>
    <property type="molecule type" value="Genomic_DNA"/>
</dbReference>
<keyword evidence="2" id="KW-1185">Reference proteome</keyword>
<evidence type="ECO:0000313" key="1">
    <source>
        <dbReference type="EMBL" id="KDR74592.1"/>
    </source>
</evidence>
<name>A0A067SX07_GALM3</name>
<proteinExistence type="predicted"/>
<accession>A0A067SX07</accession>
<reference evidence="2" key="1">
    <citation type="journal article" date="2014" name="Proc. Natl. Acad. Sci. U.S.A.">
        <title>Extensive sampling of basidiomycete genomes demonstrates inadequacy of the white-rot/brown-rot paradigm for wood decay fungi.</title>
        <authorList>
            <person name="Riley R."/>
            <person name="Salamov A.A."/>
            <person name="Brown D.W."/>
            <person name="Nagy L.G."/>
            <person name="Floudas D."/>
            <person name="Held B.W."/>
            <person name="Levasseur A."/>
            <person name="Lombard V."/>
            <person name="Morin E."/>
            <person name="Otillar R."/>
            <person name="Lindquist E.A."/>
            <person name="Sun H."/>
            <person name="LaButti K.M."/>
            <person name="Schmutz J."/>
            <person name="Jabbour D."/>
            <person name="Luo H."/>
            <person name="Baker S.E."/>
            <person name="Pisabarro A.G."/>
            <person name="Walton J.D."/>
            <person name="Blanchette R.A."/>
            <person name="Henrissat B."/>
            <person name="Martin F."/>
            <person name="Cullen D."/>
            <person name="Hibbett D.S."/>
            <person name="Grigoriev I.V."/>
        </authorList>
    </citation>
    <scope>NUCLEOTIDE SEQUENCE [LARGE SCALE GENOMIC DNA]</scope>
    <source>
        <strain evidence="2">CBS 339.88</strain>
    </source>
</reference>
<dbReference type="AlphaFoldDB" id="A0A067SX07"/>
<dbReference type="OrthoDB" id="3114738at2759"/>
<protein>
    <submittedName>
        <fullName evidence="1">Uncharacterized protein</fullName>
    </submittedName>
</protein>
<gene>
    <name evidence="1" type="ORF">GALMADRAFT_212081</name>
</gene>
<sequence length="174" mass="18889">MDSRIVVRPLATSYLLPSRGSTLDAPQPSSQMSRPRQIEFFAWVLNDATRLEGYNRQSLADALIVTMSTEAVQTALRSALGGMEGVHLVATRAVASPSDTCSEPHFTIRVFEGSDGHGYLGGIHMYPAQSSTSPSFKPHSRRKANKWSKPVNLILSSSSIATTTSTFLPQLPNL</sequence>
<dbReference type="HOGENOM" id="CLU_1635528_0_0_1"/>
<dbReference type="Proteomes" id="UP000027222">
    <property type="component" value="Unassembled WGS sequence"/>
</dbReference>